<protein>
    <submittedName>
        <fullName evidence="3">Uncharacterized protein</fullName>
    </submittedName>
</protein>
<keyword evidence="1" id="KW-0175">Coiled coil</keyword>
<proteinExistence type="predicted"/>
<dbReference type="Proteomes" id="UP001586593">
    <property type="component" value="Unassembled WGS sequence"/>
</dbReference>
<dbReference type="EMBL" id="JAZHXJ010002161">
    <property type="protein sequence ID" value="KAL1840749.1"/>
    <property type="molecule type" value="Genomic_DNA"/>
</dbReference>
<organism evidence="3 4">
    <name type="scientific">Phialemonium thermophilum</name>
    <dbReference type="NCBI Taxonomy" id="223376"/>
    <lineage>
        <taxon>Eukaryota</taxon>
        <taxon>Fungi</taxon>
        <taxon>Dikarya</taxon>
        <taxon>Ascomycota</taxon>
        <taxon>Pezizomycotina</taxon>
        <taxon>Sordariomycetes</taxon>
        <taxon>Sordariomycetidae</taxon>
        <taxon>Cephalothecales</taxon>
        <taxon>Cephalothecaceae</taxon>
        <taxon>Phialemonium</taxon>
    </lineage>
</organism>
<evidence type="ECO:0000313" key="3">
    <source>
        <dbReference type="EMBL" id="KAL1840749.1"/>
    </source>
</evidence>
<evidence type="ECO:0000256" key="1">
    <source>
        <dbReference type="SAM" id="Coils"/>
    </source>
</evidence>
<evidence type="ECO:0000256" key="2">
    <source>
        <dbReference type="SAM" id="MobiDB-lite"/>
    </source>
</evidence>
<name>A0ABR3VFX4_9PEZI</name>
<evidence type="ECO:0000313" key="4">
    <source>
        <dbReference type="Proteomes" id="UP001586593"/>
    </source>
</evidence>
<keyword evidence="4" id="KW-1185">Reference proteome</keyword>
<comment type="caution">
    <text evidence="3">The sequence shown here is derived from an EMBL/GenBank/DDBJ whole genome shotgun (WGS) entry which is preliminary data.</text>
</comment>
<feature type="region of interest" description="Disordered" evidence="2">
    <location>
        <begin position="326"/>
        <end position="388"/>
    </location>
</feature>
<feature type="coiled-coil region" evidence="1">
    <location>
        <begin position="244"/>
        <end position="299"/>
    </location>
</feature>
<accession>A0ABR3VFX4</accession>
<sequence length="388" mass="41665">MVLAAGDLDYSYGASAGTGGSWGSETAVGTVQDAVDGMATTGWDSWGHYEPLRASGGHGVPWVSLPTARVGTRTKKTETENAAKMSMNRTGNIDKTGAKAAAACIAKGEIQDDEFLANFKRTISEYKVWEQRWKKKNAGQELRYSDHPMIRKFKGQVQRACNNYKEGKNWRYDLPTPVEAVAIRYLGAARGVNDGALRKLHFLQCRLLHEIGPGDPTASEPERMDEMEDSSTEIQAAQDSDYTIRQIAAAIKTLAKTVAKLEEKCQTWTSAVDGLEGSLNDLADRVLRAERDLINARIDLAKINKAAASGTADATSAGMKLIHKTPVAASPLPEPAPNTPTRSNGTKGEPSTACPKRKMAAPAAATGSAKKPRNDDTGDLLADLTSTS</sequence>
<reference evidence="3 4" key="1">
    <citation type="journal article" date="2024" name="Commun. Biol.">
        <title>Comparative genomic analysis of thermophilic fungi reveals convergent evolutionary adaptations and gene losses.</title>
        <authorList>
            <person name="Steindorff A.S."/>
            <person name="Aguilar-Pontes M.V."/>
            <person name="Robinson A.J."/>
            <person name="Andreopoulos B."/>
            <person name="LaButti K."/>
            <person name="Kuo A."/>
            <person name="Mondo S."/>
            <person name="Riley R."/>
            <person name="Otillar R."/>
            <person name="Haridas S."/>
            <person name="Lipzen A."/>
            <person name="Grimwood J."/>
            <person name="Schmutz J."/>
            <person name="Clum A."/>
            <person name="Reid I.D."/>
            <person name="Moisan M.C."/>
            <person name="Butler G."/>
            <person name="Nguyen T.T.M."/>
            <person name="Dewar K."/>
            <person name="Conant G."/>
            <person name="Drula E."/>
            <person name="Henrissat B."/>
            <person name="Hansel C."/>
            <person name="Singer S."/>
            <person name="Hutchinson M.I."/>
            <person name="de Vries R.P."/>
            <person name="Natvig D.O."/>
            <person name="Powell A.J."/>
            <person name="Tsang A."/>
            <person name="Grigoriev I.V."/>
        </authorList>
    </citation>
    <scope>NUCLEOTIDE SEQUENCE [LARGE SCALE GENOMIC DNA]</scope>
    <source>
        <strain evidence="3 4">ATCC 24622</strain>
    </source>
</reference>
<gene>
    <name evidence="3" type="ORF">VTK73DRAFT_3680</name>
</gene>